<dbReference type="Pfam" id="PF07725">
    <property type="entry name" value="LRR_3"/>
    <property type="match status" value="1"/>
</dbReference>
<dbReference type="InterPro" id="IPR003593">
    <property type="entry name" value="AAA+_ATPase"/>
</dbReference>
<dbReference type="FunFam" id="3.80.10.10:FF:000386">
    <property type="entry name" value="Disease resistance protein RPS4"/>
    <property type="match status" value="1"/>
</dbReference>
<protein>
    <submittedName>
        <fullName evidence="6">Toll/interleukin-1 receptor homology (TIR) domain</fullName>
    </submittedName>
</protein>
<dbReference type="GO" id="GO:0006952">
    <property type="term" value="P:defense response"/>
    <property type="evidence" value="ECO:0007669"/>
    <property type="project" value="InterPro"/>
</dbReference>
<dbReference type="FunFam" id="1.10.8.430:FF:000002">
    <property type="entry name" value="Disease resistance protein (TIR-NBS-LRR class)"/>
    <property type="match status" value="1"/>
</dbReference>
<dbReference type="Pfam" id="PF20160">
    <property type="entry name" value="C-JID"/>
    <property type="match status" value="1"/>
</dbReference>
<organism evidence="6 7">
    <name type="scientific">Arabidopsis suecica</name>
    <name type="common">Swedish thale-cress</name>
    <name type="synonym">Cardaminopsis suecica</name>
    <dbReference type="NCBI Taxonomy" id="45249"/>
    <lineage>
        <taxon>Eukaryota</taxon>
        <taxon>Viridiplantae</taxon>
        <taxon>Streptophyta</taxon>
        <taxon>Embryophyta</taxon>
        <taxon>Tracheophyta</taxon>
        <taxon>Spermatophyta</taxon>
        <taxon>Magnoliopsida</taxon>
        <taxon>eudicotyledons</taxon>
        <taxon>Gunneridae</taxon>
        <taxon>Pentapetalae</taxon>
        <taxon>rosids</taxon>
        <taxon>malvids</taxon>
        <taxon>Brassicales</taxon>
        <taxon>Brassicaceae</taxon>
        <taxon>Camelineae</taxon>
        <taxon>Arabidopsis</taxon>
    </lineage>
</organism>
<proteinExistence type="predicted"/>
<dbReference type="InterPro" id="IPR044974">
    <property type="entry name" value="Disease_R_plants"/>
</dbReference>
<dbReference type="SMART" id="SM00255">
    <property type="entry name" value="TIR"/>
    <property type="match status" value="1"/>
</dbReference>
<dbReference type="Pfam" id="PF23282">
    <property type="entry name" value="WHD_ROQ1"/>
    <property type="match status" value="1"/>
</dbReference>
<name>A0A8T2E787_ARASU</name>
<dbReference type="InterPro" id="IPR045344">
    <property type="entry name" value="C-JID"/>
</dbReference>
<keyword evidence="6" id="KW-0675">Receptor</keyword>
<dbReference type="InterPro" id="IPR002182">
    <property type="entry name" value="NB-ARC"/>
</dbReference>
<feature type="domain" description="TIR" evidence="5">
    <location>
        <begin position="10"/>
        <end position="146"/>
    </location>
</feature>
<dbReference type="EMBL" id="JAEFBJ010000004">
    <property type="protein sequence ID" value="KAG7620065.1"/>
    <property type="molecule type" value="Genomic_DNA"/>
</dbReference>
<dbReference type="Pfam" id="PF00931">
    <property type="entry name" value="NB-ARC"/>
    <property type="match status" value="1"/>
</dbReference>
<dbReference type="PROSITE" id="PS50104">
    <property type="entry name" value="TIR"/>
    <property type="match status" value="1"/>
</dbReference>
<dbReference type="GO" id="GO:0043531">
    <property type="term" value="F:ADP binding"/>
    <property type="evidence" value="ECO:0007669"/>
    <property type="project" value="InterPro"/>
</dbReference>
<accession>A0A8T2E787</accession>
<evidence type="ECO:0000256" key="2">
    <source>
        <dbReference type="ARBA" id="ARBA00022737"/>
    </source>
</evidence>
<dbReference type="GO" id="GO:0016787">
    <property type="term" value="F:hydrolase activity"/>
    <property type="evidence" value="ECO:0007669"/>
    <property type="project" value="UniProtKB-KW"/>
</dbReference>
<keyword evidence="7" id="KW-1185">Reference proteome</keyword>
<dbReference type="PANTHER" id="PTHR11017:SF241">
    <property type="entry name" value="AAA+ ATPASE DOMAIN-CONTAINING PROTEIN"/>
    <property type="match status" value="1"/>
</dbReference>
<dbReference type="Proteomes" id="UP000694251">
    <property type="component" value="Chromosome 4"/>
</dbReference>
<dbReference type="SMART" id="SM00382">
    <property type="entry name" value="AAA"/>
    <property type="match status" value="1"/>
</dbReference>
<keyword evidence="4" id="KW-0520">NAD</keyword>
<dbReference type="InterPro" id="IPR058192">
    <property type="entry name" value="WHD_ROQ1-like"/>
</dbReference>
<reference evidence="6 7" key="1">
    <citation type="submission" date="2020-12" db="EMBL/GenBank/DDBJ databases">
        <title>Concerted genomic and epigenomic changes stabilize Arabidopsis allopolyploids.</title>
        <authorList>
            <person name="Chen Z."/>
        </authorList>
    </citation>
    <scope>NUCLEOTIDE SEQUENCE [LARGE SCALE GENOMIC DNA]</scope>
    <source>
        <strain evidence="6">As9502</strain>
        <tissue evidence="6">Leaf</tissue>
    </source>
</reference>
<dbReference type="PANTHER" id="PTHR11017">
    <property type="entry name" value="LEUCINE-RICH REPEAT-CONTAINING PROTEIN"/>
    <property type="match status" value="1"/>
</dbReference>
<keyword evidence="2" id="KW-0677">Repeat</keyword>
<dbReference type="AlphaFoldDB" id="A0A8T2E787"/>
<evidence type="ECO:0000313" key="7">
    <source>
        <dbReference type="Proteomes" id="UP000694251"/>
    </source>
</evidence>
<keyword evidence="1" id="KW-0433">Leucine-rich repeat</keyword>
<evidence type="ECO:0000256" key="1">
    <source>
        <dbReference type="ARBA" id="ARBA00022614"/>
    </source>
</evidence>
<dbReference type="FunFam" id="3.40.50.300:FF:001002">
    <property type="entry name" value="Disease resistance protein (TIR-NBS-LRR class)"/>
    <property type="match status" value="1"/>
</dbReference>
<dbReference type="InterPro" id="IPR000157">
    <property type="entry name" value="TIR_dom"/>
</dbReference>
<sequence length="1068" mass="123318">MASSSSNSWRYDDVFPSFRGEDVRNNFLSHLLKEFESKGIVTFRDDHIERSHTIGHELRAAIRESKISVVLFSENYASSSWCLDELVEIMKYRKVWNEFLGKTEERQHNWRRALTDAANILGDHPQDWDNEAYMITRISKDVLEKLNATPSRDFNDLVGMEAHIAKMESLLCLESQGVRIVGIWGPAGVGKTTIARALYNQYHENFNLSIFMENVRESYGEAGLDDYGLKLHLQQRFLSKLLDQKDLRVRHLGAIEERLKSQKVLIILDDVDNIEQLKALAKENQWFGNKSRIVVTTQNKQLLVSHDINHMYQVAYPSKQEALTIFCQHAFKQSSPSDDLKHLAIEFTTLAGHLPLALRVLGSFMRGKGKEEWEFSLPTLKSRLDGEVEKVLKVGYDGLHDHEKDFFLHIACIFSGQHENYLKQMIIANNDTYVSFGLQVLADKSLIQKFENGRIEMHSLLRQLGKEVVRKQSIYEPGKRQFLMNAKETCGVLSNNTGTGTVLGISLDMCEIKEELYISEKTFEEMRNLVYLKFYMSSPIDDKMKVKLQLPEEGLSYLPQLRLLHWDAYPLEFFPSSFRPECLVELNMSHSKLKKLWSGVQPLRNLRTMNLNSSRNLEILPNLMEATKLNRLDLGWCESLVELPSSIKNLQHLILLEMSCCKKLEIIPTNINLPSLEVLHFRYCTRLQTFPEISTNIRLLNLIGTAITEVPPSVKYWSKIDEICMERAKVKRLVHVPYVLEKLCLRENKELETIPRYLKYLPRLQMIDISYCINIISLPKLPGSVSALTAVNCESLQILHGHFRNRSIHLNFINCLKLGQRAQEKIHRSVYIHQSSYIADVLPGEHVPAYFSYRSTGSSIMIHSDKVDLSKFNRFKVCLVLGAGKRFEGCDIKFYKQFFCKPREYYVPKHLDSPLLKSDHLCMCEFELMPPHPPTEWELLHPNEFLEVSFESRGGLYKCEVKECGLQFLEPHETSEFRYLSPHLYLGGSWIGNSSSSIEEIIHVDQEESSSDSEEIIYADQEESSSGIEEIIHAEREGTNRRKSVMRWIKVGARKMGLSLECLKPWTR</sequence>
<evidence type="ECO:0000313" key="6">
    <source>
        <dbReference type="EMBL" id="KAG7620065.1"/>
    </source>
</evidence>
<gene>
    <name evidence="6" type="ORF">ISN44_As04g010830</name>
</gene>
<evidence type="ECO:0000259" key="5">
    <source>
        <dbReference type="PROSITE" id="PS50104"/>
    </source>
</evidence>
<evidence type="ECO:0000256" key="4">
    <source>
        <dbReference type="ARBA" id="ARBA00023027"/>
    </source>
</evidence>
<dbReference type="InterPro" id="IPR011713">
    <property type="entry name" value="Leu-rich_rpt_3"/>
</dbReference>
<dbReference type="OrthoDB" id="1032190at2759"/>
<comment type="caution">
    <text evidence="6">The sequence shown here is derived from an EMBL/GenBank/DDBJ whole genome shotgun (WGS) entry which is preliminary data.</text>
</comment>
<evidence type="ECO:0000256" key="3">
    <source>
        <dbReference type="ARBA" id="ARBA00022801"/>
    </source>
</evidence>
<keyword evidence="3" id="KW-0378">Hydrolase</keyword>
<dbReference type="GO" id="GO:0007165">
    <property type="term" value="P:signal transduction"/>
    <property type="evidence" value="ECO:0007669"/>
    <property type="project" value="InterPro"/>
</dbReference>
<dbReference type="Pfam" id="PF01582">
    <property type="entry name" value="TIR"/>
    <property type="match status" value="2"/>
</dbReference>